<gene>
    <name evidence="1" type="ORF">E4U82_06625</name>
</gene>
<accession>A0A4Y9ACJ9</accession>
<name>A0A4Y9ACJ9_9BACI</name>
<evidence type="ECO:0000313" key="1">
    <source>
        <dbReference type="EMBL" id="TFJ93628.1"/>
    </source>
</evidence>
<dbReference type="AlphaFoldDB" id="A0A4Y9ACJ9"/>
<protein>
    <submittedName>
        <fullName evidence="1">Uncharacterized protein</fullName>
    </submittedName>
</protein>
<keyword evidence="2" id="KW-1185">Reference proteome</keyword>
<dbReference type="EMBL" id="SRHY01000005">
    <property type="protein sequence ID" value="TFJ93628.1"/>
    <property type="molecule type" value="Genomic_DNA"/>
</dbReference>
<dbReference type="RefSeq" id="WP_135109349.1">
    <property type="nucleotide sequence ID" value="NZ_SRHY01000005.1"/>
</dbReference>
<dbReference type="OrthoDB" id="2706316at2"/>
<reference evidence="1 2" key="1">
    <citation type="submission" date="2019-03" db="EMBL/GenBank/DDBJ databases">
        <title>Genome sequence of Lentibacillus salicampi ATCC BAA-719.</title>
        <authorList>
            <person name="Maclea K.S."/>
            <person name="Simoes Junior M."/>
        </authorList>
    </citation>
    <scope>NUCLEOTIDE SEQUENCE [LARGE SCALE GENOMIC DNA]</scope>
    <source>
        <strain evidence="1 2">ATCC BAA-719</strain>
    </source>
</reference>
<dbReference type="Proteomes" id="UP000298484">
    <property type="component" value="Unassembled WGS sequence"/>
</dbReference>
<sequence>MGYVLPINHYQYHDYQQRVTKAKSDPFHIERPYKTILRMEYHNDHTNLSAAKPLEKSGFKLSTPRPPTADELYAELTGKGRHFSSSI</sequence>
<comment type="caution">
    <text evidence="1">The sequence shown here is derived from an EMBL/GenBank/DDBJ whole genome shotgun (WGS) entry which is preliminary data.</text>
</comment>
<evidence type="ECO:0000313" key="2">
    <source>
        <dbReference type="Proteomes" id="UP000298484"/>
    </source>
</evidence>
<proteinExistence type="predicted"/>
<organism evidence="1 2">
    <name type="scientific">Lentibacillus salicampi</name>
    <dbReference type="NCBI Taxonomy" id="175306"/>
    <lineage>
        <taxon>Bacteria</taxon>
        <taxon>Bacillati</taxon>
        <taxon>Bacillota</taxon>
        <taxon>Bacilli</taxon>
        <taxon>Bacillales</taxon>
        <taxon>Bacillaceae</taxon>
        <taxon>Lentibacillus</taxon>
    </lineage>
</organism>